<dbReference type="Proteomes" id="UP000315295">
    <property type="component" value="Unassembled WGS sequence"/>
</dbReference>
<proteinExistence type="predicted"/>
<feature type="compositionally biased region" description="Gly residues" evidence="1">
    <location>
        <begin position="88"/>
        <end position="117"/>
    </location>
</feature>
<evidence type="ECO:0000256" key="2">
    <source>
        <dbReference type="SAM" id="SignalP"/>
    </source>
</evidence>
<feature type="region of interest" description="Disordered" evidence="1">
    <location>
        <begin position="49"/>
        <end position="120"/>
    </location>
</feature>
<dbReference type="PROSITE" id="PS51257">
    <property type="entry name" value="PROKAR_LIPOPROTEIN"/>
    <property type="match status" value="1"/>
</dbReference>
<keyword evidence="2" id="KW-0732">Signal</keyword>
<evidence type="ECO:0000313" key="4">
    <source>
        <dbReference type="Proteomes" id="UP000315295"/>
    </source>
</evidence>
<dbReference type="AlphaFoldDB" id="A0A540KIY1"/>
<organism evidence="3 4">
    <name type="scientific">Malus baccata</name>
    <name type="common">Siberian crab apple</name>
    <name type="synonym">Pyrus baccata</name>
    <dbReference type="NCBI Taxonomy" id="106549"/>
    <lineage>
        <taxon>Eukaryota</taxon>
        <taxon>Viridiplantae</taxon>
        <taxon>Streptophyta</taxon>
        <taxon>Embryophyta</taxon>
        <taxon>Tracheophyta</taxon>
        <taxon>Spermatophyta</taxon>
        <taxon>Magnoliopsida</taxon>
        <taxon>eudicotyledons</taxon>
        <taxon>Gunneridae</taxon>
        <taxon>Pentapetalae</taxon>
        <taxon>rosids</taxon>
        <taxon>fabids</taxon>
        <taxon>Rosales</taxon>
        <taxon>Rosaceae</taxon>
        <taxon>Amygdaloideae</taxon>
        <taxon>Maleae</taxon>
        <taxon>Malus</taxon>
    </lineage>
</organism>
<dbReference type="EMBL" id="VIEB01001210">
    <property type="protein sequence ID" value="TQD74178.1"/>
    <property type="molecule type" value="Genomic_DNA"/>
</dbReference>
<feature type="signal peptide" evidence="2">
    <location>
        <begin position="1"/>
        <end position="26"/>
    </location>
</feature>
<reference evidence="3 4" key="1">
    <citation type="journal article" date="2019" name="G3 (Bethesda)">
        <title>Sequencing of a Wild Apple (Malus baccata) Genome Unravels the Differences Between Cultivated and Wild Apple Species Regarding Disease Resistance and Cold Tolerance.</title>
        <authorList>
            <person name="Chen X."/>
        </authorList>
    </citation>
    <scope>NUCLEOTIDE SEQUENCE [LARGE SCALE GENOMIC DNA]</scope>
    <source>
        <strain evidence="4">cv. Shandingzi</strain>
        <tissue evidence="3">Leaves</tissue>
    </source>
</reference>
<feature type="chain" id="PRO_5022063663" evidence="2">
    <location>
        <begin position="27"/>
        <end position="326"/>
    </location>
</feature>
<gene>
    <name evidence="3" type="ORF">C1H46_040290</name>
</gene>
<sequence>MAHRRGREFKCSLAWPVLLVSVPALGCNSFLSCWPLVLDDLVTTASGLDPSGGQGHHQAGGSSSGGGDAGGGSLESDARGGRDDGGDGGDAGGGGGEGGDAGGGGGEGGSHGGGRGDGAQPLVRRTVNLYQNQLGEDVFVATLYPEEYANLWAFVPAIRGQLGEWRPLDRIRYTYQDGVTRAPRVIDGTANLSLLSWSAIRAGLTKIVLSSRVHGTISVKIRARVRVVEEGAEQQAEEEVEQDLDGPVRDHIHREQVTTLERFRTRIFWSPVYTAFRADEQWLDFTTVYIMGTGERLSWRQLCDQVEVTSWEQVLNAVYCVVVVPF</sequence>
<evidence type="ECO:0000313" key="3">
    <source>
        <dbReference type="EMBL" id="TQD74178.1"/>
    </source>
</evidence>
<protein>
    <submittedName>
        <fullName evidence="3">Uncharacterized protein</fullName>
    </submittedName>
</protein>
<keyword evidence="4" id="KW-1185">Reference proteome</keyword>
<comment type="caution">
    <text evidence="3">The sequence shown here is derived from an EMBL/GenBank/DDBJ whole genome shotgun (WGS) entry which is preliminary data.</text>
</comment>
<feature type="compositionally biased region" description="Basic and acidic residues" evidence="1">
    <location>
        <begin position="76"/>
        <end position="85"/>
    </location>
</feature>
<accession>A0A540KIY1</accession>
<feature type="compositionally biased region" description="Gly residues" evidence="1">
    <location>
        <begin position="62"/>
        <end position="73"/>
    </location>
</feature>
<name>A0A540KIY1_MALBA</name>
<evidence type="ECO:0000256" key="1">
    <source>
        <dbReference type="SAM" id="MobiDB-lite"/>
    </source>
</evidence>